<dbReference type="EMBL" id="ODYU01013011">
    <property type="protein sequence ID" value="SOQ59614.1"/>
    <property type="molecule type" value="Genomic_DNA"/>
</dbReference>
<name>A0A2H1X4P8_SPOFR</name>
<sequence length="276" mass="31107">MYESSLQCANTSRRVKKTGKIIGSETEFDGFASLKYKCGRAMLRHEWAGSTGVMPRPHRKLTLNNACVVLPEAQLPPFPIFPIPDSPITLKFLTPNNRKRTCNASGVSDIHGRQRLLTIRNTYDCLVGRMVVSATASLAEWLQVRLPHWPNGCKCDCLARGLEFHSGVGRSITGLFSTHHLLHGTYNIHCEKWVYIAHGIAALRALMCTSVYPFGDERHDNIFSYNGRQPIKATYIHNLNIMYLSKYKNRCRLWFGITNRILFPRNAGKAAAEASN</sequence>
<protein>
    <submittedName>
        <fullName evidence="1">SFRICE_015960</fullName>
    </submittedName>
</protein>
<organism evidence="1">
    <name type="scientific">Spodoptera frugiperda</name>
    <name type="common">Fall armyworm</name>
    <dbReference type="NCBI Taxonomy" id="7108"/>
    <lineage>
        <taxon>Eukaryota</taxon>
        <taxon>Metazoa</taxon>
        <taxon>Ecdysozoa</taxon>
        <taxon>Arthropoda</taxon>
        <taxon>Hexapoda</taxon>
        <taxon>Insecta</taxon>
        <taxon>Pterygota</taxon>
        <taxon>Neoptera</taxon>
        <taxon>Endopterygota</taxon>
        <taxon>Lepidoptera</taxon>
        <taxon>Glossata</taxon>
        <taxon>Ditrysia</taxon>
        <taxon>Noctuoidea</taxon>
        <taxon>Noctuidae</taxon>
        <taxon>Amphipyrinae</taxon>
        <taxon>Spodoptera</taxon>
    </lineage>
</organism>
<dbReference type="AlphaFoldDB" id="A0A2H1X4P8"/>
<reference evidence="1" key="1">
    <citation type="submission" date="2016-07" db="EMBL/GenBank/DDBJ databases">
        <authorList>
            <person name="Bretaudeau A."/>
        </authorList>
    </citation>
    <scope>NUCLEOTIDE SEQUENCE</scope>
    <source>
        <strain evidence="1">Rice</strain>
        <tissue evidence="1">Whole body</tissue>
    </source>
</reference>
<evidence type="ECO:0000313" key="1">
    <source>
        <dbReference type="EMBL" id="SOQ59614.1"/>
    </source>
</evidence>
<gene>
    <name evidence="1" type="ORF">SFRICE_015960</name>
</gene>
<accession>A0A2H1X4P8</accession>
<proteinExistence type="predicted"/>